<comment type="caution">
    <text evidence="5">The sequence shown here is derived from an EMBL/GenBank/DDBJ whole genome shotgun (WGS) entry which is preliminary data.</text>
</comment>
<dbReference type="GO" id="GO:0004331">
    <property type="term" value="F:fructose-2,6-bisphosphate 2-phosphatase activity"/>
    <property type="evidence" value="ECO:0007669"/>
    <property type="project" value="TreeGrafter"/>
</dbReference>
<sequence>MSRYLLFVVLMFNALPGIASSESHSDEITLYFARHGETLLNTLDHVQGWADSPLTEEGQRIARYLGAGLKDIPFDSVYSGDSGRQRSTLEIILQTSGKTRLIPTELSGLRESFFGSYEGLRNEEMRDASARVLCLRDSQALMQEMAKENLSIKQLQNAIAAADPQGLAENYQQVKARTHDAVKRIISAGMEKHEKNILIVTSGMTIMNLVYELTNKPLAIKPLANAAVVKINYKNGEYRVIEPGTLKYVEAGKKSLED</sequence>
<feature type="chain" id="PRO_5001793615" evidence="4">
    <location>
        <begin position="20"/>
        <end position="258"/>
    </location>
</feature>
<dbReference type="PANTHER" id="PTHR46517:SF1">
    <property type="entry name" value="FRUCTOSE-2,6-BISPHOSPHATASE TIGAR"/>
    <property type="match status" value="1"/>
</dbReference>
<dbReference type="GO" id="GO:0045820">
    <property type="term" value="P:negative regulation of glycolytic process"/>
    <property type="evidence" value="ECO:0007669"/>
    <property type="project" value="TreeGrafter"/>
</dbReference>
<feature type="active site" description="Proton donor/acceptor" evidence="2">
    <location>
        <position position="111"/>
    </location>
</feature>
<feature type="signal peptide" evidence="4">
    <location>
        <begin position="1"/>
        <end position="19"/>
    </location>
</feature>
<dbReference type="AlphaFoldDB" id="A0A085JQH0"/>
<dbReference type="eggNOG" id="COG0406">
    <property type="taxonomic scope" value="Bacteria"/>
</dbReference>
<dbReference type="Pfam" id="PF00300">
    <property type="entry name" value="His_Phos_1"/>
    <property type="match status" value="2"/>
</dbReference>
<evidence type="ECO:0000256" key="1">
    <source>
        <dbReference type="ARBA" id="ARBA00022801"/>
    </source>
</evidence>
<dbReference type="CDD" id="cd07067">
    <property type="entry name" value="HP_PGM_like"/>
    <property type="match status" value="1"/>
</dbReference>
<dbReference type="SUPFAM" id="SSF53254">
    <property type="entry name" value="Phosphoglycerate mutase-like"/>
    <property type="match status" value="1"/>
</dbReference>
<evidence type="ECO:0000256" key="2">
    <source>
        <dbReference type="PIRSR" id="PIRSR613078-1"/>
    </source>
</evidence>
<evidence type="ECO:0000256" key="4">
    <source>
        <dbReference type="SAM" id="SignalP"/>
    </source>
</evidence>
<feature type="binding site" evidence="3">
    <location>
        <begin position="34"/>
        <end position="41"/>
    </location>
    <ligand>
        <name>substrate</name>
    </ligand>
</feature>
<reference evidence="5 6" key="1">
    <citation type="submission" date="2014-05" db="EMBL/GenBank/DDBJ databases">
        <title>ATOL: Assembling a taxonomically balanced genome-scale reconstruction of the evolutionary history of the Enterobacteriaceae.</title>
        <authorList>
            <person name="Plunkett G.III."/>
            <person name="Neeno-Eckwall E.C."/>
            <person name="Glasner J.D."/>
            <person name="Perna N.T."/>
        </authorList>
    </citation>
    <scope>NUCLEOTIDE SEQUENCE [LARGE SCALE GENOMIC DNA]</scope>
    <source>
        <strain evidence="5 6">ATCC 33301</strain>
    </source>
</reference>
<feature type="active site" description="Tele-phosphohistidine intermediate" evidence="2">
    <location>
        <position position="35"/>
    </location>
</feature>
<dbReference type="PANTHER" id="PTHR46517">
    <property type="entry name" value="FRUCTOSE-2,6-BISPHOSPHATASE TIGAR"/>
    <property type="match status" value="1"/>
</dbReference>
<accession>A0A085JQH0</accession>
<keyword evidence="4" id="KW-0732">Signal</keyword>
<evidence type="ECO:0000256" key="3">
    <source>
        <dbReference type="PIRSR" id="PIRSR613078-2"/>
    </source>
</evidence>
<dbReference type="InterPro" id="IPR013078">
    <property type="entry name" value="His_Pase_superF_clade-1"/>
</dbReference>
<organism evidence="5 6">
    <name type="scientific">Tatumella ptyseos ATCC 33301</name>
    <dbReference type="NCBI Taxonomy" id="1005995"/>
    <lineage>
        <taxon>Bacteria</taxon>
        <taxon>Pseudomonadati</taxon>
        <taxon>Pseudomonadota</taxon>
        <taxon>Gammaproteobacteria</taxon>
        <taxon>Enterobacterales</taxon>
        <taxon>Erwiniaceae</taxon>
        <taxon>Tatumella</taxon>
    </lineage>
</organism>
<gene>
    <name evidence="5" type="ORF">GTPT_0295</name>
</gene>
<evidence type="ECO:0000313" key="5">
    <source>
        <dbReference type="EMBL" id="KFD22716.1"/>
    </source>
</evidence>
<dbReference type="EMBL" id="JMPR01000004">
    <property type="protein sequence ID" value="KFD22716.1"/>
    <property type="molecule type" value="Genomic_DNA"/>
</dbReference>
<dbReference type="InterPro" id="IPR051695">
    <property type="entry name" value="Phosphoglycerate_Mutase"/>
</dbReference>
<name>A0A085JQH0_9GAMM</name>
<feature type="binding site" evidence="3">
    <location>
        <position position="84"/>
    </location>
    <ligand>
        <name>substrate</name>
    </ligand>
</feature>
<dbReference type="GO" id="GO:0043456">
    <property type="term" value="P:regulation of pentose-phosphate shunt"/>
    <property type="evidence" value="ECO:0007669"/>
    <property type="project" value="TreeGrafter"/>
</dbReference>
<proteinExistence type="predicted"/>
<keyword evidence="1" id="KW-0378">Hydrolase</keyword>
<dbReference type="InterPro" id="IPR029033">
    <property type="entry name" value="His_PPase_superfam"/>
</dbReference>
<evidence type="ECO:0000313" key="6">
    <source>
        <dbReference type="Proteomes" id="UP000028602"/>
    </source>
</evidence>
<keyword evidence="6" id="KW-1185">Reference proteome</keyword>
<dbReference type="Proteomes" id="UP000028602">
    <property type="component" value="Unassembled WGS sequence"/>
</dbReference>
<dbReference type="SMART" id="SM00855">
    <property type="entry name" value="PGAM"/>
    <property type="match status" value="1"/>
</dbReference>
<dbReference type="GO" id="GO:0005829">
    <property type="term" value="C:cytosol"/>
    <property type="evidence" value="ECO:0007669"/>
    <property type="project" value="TreeGrafter"/>
</dbReference>
<dbReference type="Gene3D" id="3.40.50.1240">
    <property type="entry name" value="Phosphoglycerate mutase-like"/>
    <property type="match status" value="1"/>
</dbReference>
<dbReference type="OrthoDB" id="9783269at2"/>
<protein>
    <submittedName>
        <fullName evidence="5">Phosphoglycerate mutase family</fullName>
    </submittedName>
</protein>
<dbReference type="RefSeq" id="WP_029990432.1">
    <property type="nucleotide sequence ID" value="NZ_ATMJ01000025.1"/>
</dbReference>